<dbReference type="AlphaFoldDB" id="A0A3R7QIF7"/>
<keyword evidence="2" id="KW-1185">Reference proteome</keyword>
<dbReference type="EMBL" id="QCYY01001175">
    <property type="protein sequence ID" value="ROT79931.1"/>
    <property type="molecule type" value="Genomic_DNA"/>
</dbReference>
<name>A0A3R7QIF7_PENVA</name>
<dbReference type="Gene3D" id="1.25.40.20">
    <property type="entry name" value="Ankyrin repeat-containing domain"/>
    <property type="match status" value="1"/>
</dbReference>
<dbReference type="InterPro" id="IPR036770">
    <property type="entry name" value="Ankyrin_rpt-contain_sf"/>
</dbReference>
<reference evidence="1 2" key="2">
    <citation type="submission" date="2019-01" db="EMBL/GenBank/DDBJ databases">
        <title>The decoding of complex shrimp genome reveals the adaptation for benthos swimmer, frequently molting mechanism and breeding impact on genome.</title>
        <authorList>
            <person name="Sun Y."/>
            <person name="Gao Y."/>
            <person name="Yu Y."/>
        </authorList>
    </citation>
    <scope>NUCLEOTIDE SEQUENCE [LARGE SCALE GENOMIC DNA]</scope>
    <source>
        <tissue evidence="1">Muscle</tissue>
    </source>
</reference>
<protein>
    <submittedName>
        <fullName evidence="1">Uncharacterized protein</fullName>
    </submittedName>
</protein>
<reference evidence="1 2" key="1">
    <citation type="submission" date="2018-04" db="EMBL/GenBank/DDBJ databases">
        <authorList>
            <person name="Zhang X."/>
            <person name="Yuan J."/>
            <person name="Li F."/>
            <person name="Xiang J."/>
        </authorList>
    </citation>
    <scope>NUCLEOTIDE SEQUENCE [LARGE SCALE GENOMIC DNA]</scope>
    <source>
        <tissue evidence="1">Muscle</tissue>
    </source>
</reference>
<evidence type="ECO:0000313" key="2">
    <source>
        <dbReference type="Proteomes" id="UP000283509"/>
    </source>
</evidence>
<dbReference type="OrthoDB" id="6370724at2759"/>
<organism evidence="1 2">
    <name type="scientific">Penaeus vannamei</name>
    <name type="common">Whiteleg shrimp</name>
    <name type="synonym">Litopenaeus vannamei</name>
    <dbReference type="NCBI Taxonomy" id="6689"/>
    <lineage>
        <taxon>Eukaryota</taxon>
        <taxon>Metazoa</taxon>
        <taxon>Ecdysozoa</taxon>
        <taxon>Arthropoda</taxon>
        <taxon>Crustacea</taxon>
        <taxon>Multicrustacea</taxon>
        <taxon>Malacostraca</taxon>
        <taxon>Eumalacostraca</taxon>
        <taxon>Eucarida</taxon>
        <taxon>Decapoda</taxon>
        <taxon>Dendrobranchiata</taxon>
        <taxon>Penaeoidea</taxon>
        <taxon>Penaeidae</taxon>
        <taxon>Penaeus</taxon>
    </lineage>
</organism>
<proteinExistence type="predicted"/>
<comment type="caution">
    <text evidence="1">The sequence shown here is derived from an EMBL/GenBank/DDBJ whole genome shotgun (WGS) entry which is preliminary data.</text>
</comment>
<dbReference type="SUPFAM" id="SSF48403">
    <property type="entry name" value="Ankyrin repeat"/>
    <property type="match status" value="1"/>
</dbReference>
<sequence length="230" mass="26591">MESPFWEIVFTNDLNRIKNFLRTKVKSIYEEIRRPDRSSHGREPPRLRLPGPPLRAAAAKKSARKLMMTWTERTEALFEAAKWGMYTDEGGVDEILATFGLPATVKDFHGWSVLHYATSMRFADDSPVWELRDIWKYVEQHKPFPNAVEHWGQTVLHVLAQHPRGSLEAVLGRERRMHSVAGAWLAMGRLLIKYGCDPRIRDGRGRRAGDRAWEFNNVELAQLLEQVICK</sequence>
<gene>
    <name evidence="1" type="ORF">C7M84_001348</name>
</gene>
<accession>A0A3R7QIF7</accession>
<dbReference type="Proteomes" id="UP000283509">
    <property type="component" value="Unassembled WGS sequence"/>
</dbReference>
<evidence type="ECO:0000313" key="1">
    <source>
        <dbReference type="EMBL" id="ROT79931.1"/>
    </source>
</evidence>